<feature type="signal peptide" evidence="2">
    <location>
        <begin position="1"/>
        <end position="28"/>
    </location>
</feature>
<dbReference type="PATRIC" id="fig|1122247.3.peg.2376"/>
<dbReference type="OrthoDB" id="4762021at2"/>
<dbReference type="AlphaFoldDB" id="K5BEZ4"/>
<evidence type="ECO:0000256" key="2">
    <source>
        <dbReference type="SAM" id="SignalP"/>
    </source>
</evidence>
<dbReference type="EMBL" id="AMRA01000066">
    <property type="protein sequence ID" value="EKF23432.1"/>
    <property type="molecule type" value="Genomic_DNA"/>
</dbReference>
<feature type="compositionally biased region" description="Pro residues" evidence="1">
    <location>
        <begin position="192"/>
        <end position="203"/>
    </location>
</feature>
<dbReference type="InterPro" id="IPR006311">
    <property type="entry name" value="TAT_signal"/>
</dbReference>
<evidence type="ECO:0000313" key="3">
    <source>
        <dbReference type="EMBL" id="EKF23432.1"/>
    </source>
</evidence>
<accession>K5BEZ4</accession>
<proteinExistence type="predicted"/>
<evidence type="ECO:0000313" key="4">
    <source>
        <dbReference type="Proteomes" id="UP000006265"/>
    </source>
</evidence>
<keyword evidence="4" id="KW-1185">Reference proteome</keyword>
<feature type="region of interest" description="Disordered" evidence="1">
    <location>
        <begin position="162"/>
        <end position="203"/>
    </location>
</feature>
<comment type="caution">
    <text evidence="3">The sequence shown here is derived from an EMBL/GenBank/DDBJ whole genome shotgun (WGS) entry which is preliminary data.</text>
</comment>
<sequence length="203" mass="21005">MSPITRRRVAGVAAAVLGTLLWPPTALAQPDPDPGTDPQISQAAGAEPEELHNIIYRARIDGVSRGATISYAAQGDRTEVATPTMVPGRVFEANTVLPASGTATVRVAIEWPYSANLHCEILVDDQLVAQADDFVAPRVLPQRDDPDYGSITCQAPVSGVESILPPELAVPPEAPGPADPPAPAETAGHPDIPAPPPAAGPEA</sequence>
<dbReference type="STRING" id="1122247.GCA_000379865_04612"/>
<protein>
    <submittedName>
        <fullName evidence="3">Uncharacterized protein</fullName>
    </submittedName>
</protein>
<evidence type="ECO:0000256" key="1">
    <source>
        <dbReference type="SAM" id="MobiDB-lite"/>
    </source>
</evidence>
<name>K5BEZ4_MYCHD</name>
<dbReference type="RefSeq" id="WP_005627899.1">
    <property type="nucleotide sequence ID" value="NZ_AMRA01000066.1"/>
</dbReference>
<dbReference type="Proteomes" id="UP000006265">
    <property type="component" value="Unassembled WGS sequence"/>
</dbReference>
<feature type="chain" id="PRO_5003881344" evidence="2">
    <location>
        <begin position="29"/>
        <end position="203"/>
    </location>
</feature>
<organism evidence="3 4">
    <name type="scientific">Mycolicibacterium hassiacum (strain DSM 44199 / CIP 105218 / JCM 12690 / 3849)</name>
    <name type="common">Mycobacterium hassiacum</name>
    <dbReference type="NCBI Taxonomy" id="1122247"/>
    <lineage>
        <taxon>Bacteria</taxon>
        <taxon>Bacillati</taxon>
        <taxon>Actinomycetota</taxon>
        <taxon>Actinomycetes</taxon>
        <taxon>Mycobacteriales</taxon>
        <taxon>Mycobacteriaceae</taxon>
        <taxon>Mycolicibacterium</taxon>
    </lineage>
</organism>
<keyword evidence="2" id="KW-0732">Signal</keyword>
<dbReference type="PROSITE" id="PS51318">
    <property type="entry name" value="TAT"/>
    <property type="match status" value="1"/>
</dbReference>
<dbReference type="eggNOG" id="ENOG5031B55">
    <property type="taxonomic scope" value="Bacteria"/>
</dbReference>
<reference evidence="3 4" key="1">
    <citation type="journal article" date="2012" name="J. Bacteriol.">
        <title>Genome sequence of Mycobacterium hassiacum DSM 44199, a rare source of heat-stable mycobacterial proteins.</title>
        <authorList>
            <person name="Tiago I."/>
            <person name="Maranha A."/>
            <person name="Mendes V."/>
            <person name="Alarico S."/>
            <person name="Moynihan P.J."/>
            <person name="Clarke A.J."/>
            <person name="Macedo-Ribeiro S."/>
            <person name="Pereira P.J."/>
            <person name="Empadinhas N."/>
        </authorList>
    </citation>
    <scope>NUCLEOTIDE SEQUENCE [LARGE SCALE GENOMIC DNA]</scope>
    <source>
        <strain evidence="4">DSM 44199 / CIP 105218 / JCM 12690 / 3849</strain>
    </source>
</reference>
<gene>
    <name evidence="3" type="ORF">C731_2476</name>
</gene>
<feature type="compositionally biased region" description="Pro residues" evidence="1">
    <location>
        <begin position="168"/>
        <end position="183"/>
    </location>
</feature>
<feature type="region of interest" description="Disordered" evidence="1">
    <location>
        <begin position="25"/>
        <end position="45"/>
    </location>
</feature>